<feature type="domain" description="Protein FecR C-terminal" evidence="3">
    <location>
        <begin position="268"/>
        <end position="336"/>
    </location>
</feature>
<dbReference type="Gene3D" id="2.60.120.1440">
    <property type="match status" value="1"/>
</dbReference>
<evidence type="ECO:0000313" key="5">
    <source>
        <dbReference type="EMBL" id="SHM46375.1"/>
    </source>
</evidence>
<keyword evidence="6" id="KW-1185">Reference proteome</keyword>
<dbReference type="Proteomes" id="UP000198431">
    <property type="component" value="Unassembled WGS sequence"/>
</dbReference>
<dbReference type="Gene3D" id="3.55.50.30">
    <property type="match status" value="1"/>
</dbReference>
<dbReference type="EMBL" id="FRBX01000003">
    <property type="protein sequence ID" value="SHM46375.1"/>
    <property type="molecule type" value="Genomic_DNA"/>
</dbReference>
<keyword evidence="1" id="KW-0472">Membrane</keyword>
<protein>
    <submittedName>
        <fullName evidence="5">FecR family protein</fullName>
    </submittedName>
</protein>
<evidence type="ECO:0000313" key="7">
    <source>
        <dbReference type="Proteomes" id="UP000198431"/>
    </source>
</evidence>
<dbReference type="AlphaFoldDB" id="A0AB36NY13"/>
<dbReference type="RefSeq" id="WP_073395303.1">
    <property type="nucleotide sequence ID" value="NZ_FRBX01000003.1"/>
</dbReference>
<dbReference type="InterPro" id="IPR032508">
    <property type="entry name" value="FecR_C"/>
</dbReference>
<dbReference type="PANTHER" id="PTHR30273:SF2">
    <property type="entry name" value="PROTEIN FECR"/>
    <property type="match status" value="1"/>
</dbReference>
<dbReference type="InterPro" id="IPR012373">
    <property type="entry name" value="Ferrdict_sens_TM"/>
</dbReference>
<evidence type="ECO:0000259" key="2">
    <source>
        <dbReference type="Pfam" id="PF04773"/>
    </source>
</evidence>
<accession>A0AB36NY13</accession>
<dbReference type="GO" id="GO:0016989">
    <property type="term" value="F:sigma factor antagonist activity"/>
    <property type="evidence" value="ECO:0007669"/>
    <property type="project" value="TreeGrafter"/>
</dbReference>
<reference evidence="4 7" key="1">
    <citation type="submission" date="2016-11" db="EMBL/GenBank/DDBJ databases">
        <title>Whole genomes of Flavobacteriaceae.</title>
        <authorList>
            <person name="Stine C."/>
            <person name="Li C."/>
            <person name="Tadesse D."/>
        </authorList>
    </citation>
    <scope>NUCLEOTIDE SEQUENCE [LARGE SCALE GENOMIC DNA]</scope>
    <source>
        <strain evidence="4 7">ATCC 19366</strain>
    </source>
</reference>
<keyword evidence="1" id="KW-1133">Transmembrane helix</keyword>
<dbReference type="PIRSF" id="PIRSF018266">
    <property type="entry name" value="FecR"/>
    <property type="match status" value="1"/>
</dbReference>
<feature type="transmembrane region" description="Helical" evidence="1">
    <location>
        <begin position="90"/>
        <end position="110"/>
    </location>
</feature>
<dbReference type="InterPro" id="IPR006860">
    <property type="entry name" value="FecR"/>
</dbReference>
<organism evidence="4 7">
    <name type="scientific">Flavobacterium pectinovorum</name>
    <dbReference type="NCBI Taxonomy" id="29533"/>
    <lineage>
        <taxon>Bacteria</taxon>
        <taxon>Pseudomonadati</taxon>
        <taxon>Bacteroidota</taxon>
        <taxon>Flavobacteriia</taxon>
        <taxon>Flavobacteriales</taxon>
        <taxon>Flavobacteriaceae</taxon>
        <taxon>Flavobacterium</taxon>
    </lineage>
</organism>
<keyword evidence="1" id="KW-0812">Transmembrane</keyword>
<dbReference type="EMBL" id="MUHB01000015">
    <property type="protein sequence ID" value="OXB03172.1"/>
    <property type="molecule type" value="Genomic_DNA"/>
</dbReference>
<name>A0AB36NY13_9FLAO</name>
<comment type="caution">
    <text evidence="4">The sequence shown here is derived from an EMBL/GenBank/DDBJ whole genome shotgun (WGS) entry which is preliminary data.</text>
</comment>
<gene>
    <name evidence="4" type="ORF">B0A72_15530</name>
    <name evidence="5" type="ORF">SAMN05444387_2557</name>
</gene>
<dbReference type="Proteomes" id="UP000184216">
    <property type="component" value="Unassembled WGS sequence"/>
</dbReference>
<feature type="domain" description="FecR protein" evidence="2">
    <location>
        <begin position="137"/>
        <end position="225"/>
    </location>
</feature>
<evidence type="ECO:0000313" key="4">
    <source>
        <dbReference type="EMBL" id="OXB03172.1"/>
    </source>
</evidence>
<dbReference type="PANTHER" id="PTHR30273">
    <property type="entry name" value="PERIPLASMIC SIGNAL SENSOR AND SIGMA FACTOR ACTIVATOR FECR-RELATED"/>
    <property type="match status" value="1"/>
</dbReference>
<evidence type="ECO:0000313" key="6">
    <source>
        <dbReference type="Proteomes" id="UP000184216"/>
    </source>
</evidence>
<dbReference type="Pfam" id="PF04773">
    <property type="entry name" value="FecR"/>
    <property type="match status" value="1"/>
</dbReference>
<sequence>MHQKVFEELLESYLQNTISEVEKEQLMEIIRNGMHDDFIKEKITMLLQENKGLDPLDTQKSDSILKYILSSPSTKVIPISEKSSKKTIRVILSIAAAITILFAIRSVFFYTNTPDPVKTATSETAEEVNPVLAFSGKQLIHLTDGSTILLNENSSIEYNQNTFNTKTREVTLTGEAYFDIKRNETKPFIVHTDKIQTKVLGTAFNINAYSKSGKIEVTVTRGKVQVGDVEKVYGVITPNQQITVNKNTLDHTQNTVNAEAVVEWKSKYLILDNINMEEAIALISQKYKVPITLSNENIKNCRITASFLNDEDLDHILKVVCSVIETEYHYTKNGAIVLEGKGCE</sequence>
<evidence type="ECO:0000256" key="1">
    <source>
        <dbReference type="SAM" id="Phobius"/>
    </source>
</evidence>
<evidence type="ECO:0000259" key="3">
    <source>
        <dbReference type="Pfam" id="PF16344"/>
    </source>
</evidence>
<reference evidence="5 6" key="2">
    <citation type="submission" date="2016-11" db="EMBL/GenBank/DDBJ databases">
        <authorList>
            <person name="Varghese N."/>
            <person name="Submissions S."/>
        </authorList>
    </citation>
    <scope>NUCLEOTIDE SEQUENCE [LARGE SCALE GENOMIC DNA]</scope>
    <source>
        <strain evidence="5 6">DSM 6368</strain>
    </source>
</reference>
<dbReference type="Pfam" id="PF16344">
    <property type="entry name" value="FecR_C"/>
    <property type="match status" value="1"/>
</dbReference>
<proteinExistence type="predicted"/>